<dbReference type="InterPro" id="IPR017871">
    <property type="entry name" value="ABC_transporter-like_CS"/>
</dbReference>
<dbReference type="SMART" id="SM00382">
    <property type="entry name" value="AAA"/>
    <property type="match status" value="1"/>
</dbReference>
<dbReference type="InterPro" id="IPR050086">
    <property type="entry name" value="MetN_ABC_transporter-like"/>
</dbReference>
<accession>A0A449E3A1</accession>
<keyword evidence="7" id="KW-0472">Membrane</keyword>
<organism evidence="8 9">
    <name type="scientific">Enterococcus hirae</name>
    <dbReference type="NCBI Taxonomy" id="1354"/>
    <lineage>
        <taxon>Bacteria</taxon>
        <taxon>Bacillati</taxon>
        <taxon>Bacillota</taxon>
        <taxon>Bacilli</taxon>
        <taxon>Lactobacillales</taxon>
        <taxon>Enterococcaceae</taxon>
        <taxon>Enterococcus</taxon>
    </lineage>
</organism>
<keyword evidence="8" id="KW-0378">Hydrolase</keyword>
<dbReference type="PANTHER" id="PTHR43166:SF30">
    <property type="entry name" value="METHIONINE IMPORT ATP-BINDING PROTEIN METN"/>
    <property type="match status" value="1"/>
</dbReference>
<dbReference type="RefSeq" id="WP_010737591.1">
    <property type="nucleotide sequence ID" value="NZ_CAACXU010000005.1"/>
</dbReference>
<keyword evidence="6" id="KW-0029">Amino-acid transport</keyword>
<evidence type="ECO:0000313" key="8">
    <source>
        <dbReference type="EMBL" id="VTQ64122.1"/>
    </source>
</evidence>
<evidence type="ECO:0000256" key="3">
    <source>
        <dbReference type="ARBA" id="ARBA00022741"/>
    </source>
</evidence>
<dbReference type="GO" id="GO:0006865">
    <property type="term" value="P:amino acid transport"/>
    <property type="evidence" value="ECO:0007669"/>
    <property type="project" value="UniProtKB-KW"/>
</dbReference>
<dbReference type="InterPro" id="IPR003439">
    <property type="entry name" value="ABC_transporter-like_ATP-bd"/>
</dbReference>
<dbReference type="EMBL" id="CABEEP010000001">
    <property type="protein sequence ID" value="VTQ64122.1"/>
    <property type="molecule type" value="Genomic_DNA"/>
</dbReference>
<dbReference type="Gene3D" id="3.40.50.300">
    <property type="entry name" value="P-loop containing nucleotide triphosphate hydrolases"/>
    <property type="match status" value="1"/>
</dbReference>
<dbReference type="PANTHER" id="PTHR43166">
    <property type="entry name" value="AMINO ACID IMPORT ATP-BINDING PROTEIN"/>
    <property type="match status" value="1"/>
</dbReference>
<dbReference type="AlphaFoldDB" id="A0A449E3A1"/>
<keyword evidence="4 8" id="KW-0067">ATP-binding</keyword>
<name>A0A449E3A1_ENTHR</name>
<dbReference type="GO" id="GO:0005524">
    <property type="term" value="F:ATP binding"/>
    <property type="evidence" value="ECO:0007669"/>
    <property type="project" value="UniProtKB-KW"/>
</dbReference>
<dbReference type="EC" id="3.6.3.-" evidence="8"/>
<keyword evidence="2" id="KW-1003">Cell membrane</keyword>
<dbReference type="PROSITE" id="PS50893">
    <property type="entry name" value="ABC_TRANSPORTER_2"/>
    <property type="match status" value="1"/>
</dbReference>
<evidence type="ECO:0000256" key="4">
    <source>
        <dbReference type="ARBA" id="ARBA00022840"/>
    </source>
</evidence>
<keyword evidence="3" id="KW-0547">Nucleotide-binding</keyword>
<dbReference type="GO" id="GO:0016887">
    <property type="term" value="F:ATP hydrolysis activity"/>
    <property type="evidence" value="ECO:0007669"/>
    <property type="project" value="InterPro"/>
</dbReference>
<evidence type="ECO:0000256" key="5">
    <source>
        <dbReference type="ARBA" id="ARBA00022967"/>
    </source>
</evidence>
<dbReference type="Pfam" id="PF00005">
    <property type="entry name" value="ABC_tran"/>
    <property type="match status" value="1"/>
</dbReference>
<evidence type="ECO:0000313" key="9">
    <source>
        <dbReference type="Proteomes" id="UP000352698"/>
    </source>
</evidence>
<dbReference type="SUPFAM" id="SSF52540">
    <property type="entry name" value="P-loop containing nucleoside triphosphate hydrolases"/>
    <property type="match status" value="1"/>
</dbReference>
<evidence type="ECO:0000256" key="7">
    <source>
        <dbReference type="ARBA" id="ARBA00023136"/>
    </source>
</evidence>
<evidence type="ECO:0000256" key="1">
    <source>
        <dbReference type="ARBA" id="ARBA00022448"/>
    </source>
</evidence>
<keyword evidence="5" id="KW-1278">Translocase</keyword>
<dbReference type="PROSITE" id="PS00211">
    <property type="entry name" value="ABC_TRANSPORTER_1"/>
    <property type="match status" value="1"/>
</dbReference>
<sequence>MILNDLNLFIPKGKIFGIIGRSGAGKSTMIRLINGLDQPTKGNISLSQDVKSSTIFQHYALLQSKTVADNIRLALRFSKVNKQEYDKRIENVLHYVSMIEKKNTYPSHLSGGQKQRVGIARALVTEPSLLLCDEITSALDPTAKKSILNLLKKVNEELGTTIILVTHEMEAIKEICDEVAVIDSGKVIEQATTKKMFLSPQSNLVREFLADMIYPKYPKKESISFNYVLYFLMNATNYARFQESKMEGTVYDIKTIHISGERFFAMYFLTNKIPDNEFIDQLISYEKVTVDV</sequence>
<gene>
    <name evidence="8" type="primary">metN_3</name>
    <name evidence="8" type="ORF">NCTC12204_01434</name>
</gene>
<dbReference type="InterPro" id="IPR027417">
    <property type="entry name" value="P-loop_NTPase"/>
</dbReference>
<proteinExistence type="predicted"/>
<protein>
    <submittedName>
        <fullName evidence="8">Methionine import ATP-binding protein metN</fullName>
        <ecNumber evidence="8">3.6.3.-</ecNumber>
    </submittedName>
</protein>
<evidence type="ECO:0000256" key="2">
    <source>
        <dbReference type="ARBA" id="ARBA00022475"/>
    </source>
</evidence>
<keyword evidence="1" id="KW-0813">Transport</keyword>
<reference evidence="8 9" key="1">
    <citation type="submission" date="2019-05" db="EMBL/GenBank/DDBJ databases">
        <authorList>
            <consortium name="Pathogen Informatics"/>
        </authorList>
    </citation>
    <scope>NUCLEOTIDE SEQUENCE [LARGE SCALE GENOMIC DNA]</scope>
    <source>
        <strain evidence="8 9">NCTC12204</strain>
    </source>
</reference>
<dbReference type="InterPro" id="IPR003593">
    <property type="entry name" value="AAA+_ATPase"/>
</dbReference>
<evidence type="ECO:0000256" key="6">
    <source>
        <dbReference type="ARBA" id="ARBA00022970"/>
    </source>
</evidence>
<comment type="caution">
    <text evidence="8">The sequence shown here is derived from an EMBL/GenBank/DDBJ whole genome shotgun (WGS) entry which is preliminary data.</text>
</comment>
<dbReference type="Proteomes" id="UP000352698">
    <property type="component" value="Unassembled WGS sequence"/>
</dbReference>